<reference evidence="8 9" key="1">
    <citation type="submission" date="2015-02" db="EMBL/GenBank/DDBJ databases">
        <title>Whole genome shotgun sequencing of cultured foodborne pathogen.</title>
        <authorList>
            <person name="Timme R."/>
            <person name="Allard M.W."/>
            <person name="Strain E."/>
            <person name="Evans P.S."/>
            <person name="Brown E."/>
        </authorList>
    </citation>
    <scope>NUCLEOTIDE SEQUENCE [LARGE SCALE GENOMIC DNA]</scope>
    <source>
        <strain evidence="8 9">GCSL-TSO-24</strain>
    </source>
</reference>
<dbReference type="Proteomes" id="UP000032582">
    <property type="component" value="Unassembled WGS sequence"/>
</dbReference>
<dbReference type="Pfam" id="PF02646">
    <property type="entry name" value="RmuC"/>
    <property type="match status" value="1"/>
</dbReference>
<evidence type="ECO:0000256" key="6">
    <source>
        <dbReference type="SAM" id="MobiDB-lite"/>
    </source>
</evidence>
<comment type="similarity">
    <text evidence="2">Belongs to the RmuC family.</text>
</comment>
<feature type="region of interest" description="Disordered" evidence="6">
    <location>
        <begin position="449"/>
        <end position="474"/>
    </location>
</feature>
<feature type="coiled-coil region" evidence="5">
    <location>
        <begin position="160"/>
        <end position="194"/>
    </location>
</feature>
<evidence type="ECO:0000256" key="4">
    <source>
        <dbReference type="ARBA" id="ARBA00023172"/>
    </source>
</evidence>
<comment type="caution">
    <text evidence="8">The sequence shown here is derived from an EMBL/GenBank/DDBJ whole genome shotgun (WGS) entry which is preliminary data.</text>
</comment>
<dbReference type="PANTHER" id="PTHR30563:SF0">
    <property type="entry name" value="DNA RECOMBINATION PROTEIN RMUC"/>
    <property type="match status" value="1"/>
</dbReference>
<dbReference type="InterPro" id="IPR003798">
    <property type="entry name" value="DNA_recombination_RmuC"/>
</dbReference>
<organism evidence="8 9">
    <name type="scientific">Morganella morganii</name>
    <name type="common">Proteus morganii</name>
    <dbReference type="NCBI Taxonomy" id="582"/>
    <lineage>
        <taxon>Bacteria</taxon>
        <taxon>Pseudomonadati</taxon>
        <taxon>Pseudomonadota</taxon>
        <taxon>Gammaproteobacteria</taxon>
        <taxon>Enterobacterales</taxon>
        <taxon>Morganellaceae</taxon>
        <taxon>Morganella</taxon>
    </lineage>
</organism>
<evidence type="ECO:0000313" key="8">
    <source>
        <dbReference type="EMBL" id="KJF76766.1"/>
    </source>
</evidence>
<evidence type="ECO:0000256" key="1">
    <source>
        <dbReference type="ARBA" id="ARBA00003416"/>
    </source>
</evidence>
<proteinExistence type="inferred from homology"/>
<gene>
    <name evidence="8" type="ORF">UA45_16805</name>
</gene>
<evidence type="ECO:0000313" key="9">
    <source>
        <dbReference type="Proteomes" id="UP000032582"/>
    </source>
</evidence>
<dbReference type="PATRIC" id="fig|582.24.peg.5384"/>
<protein>
    <submittedName>
        <fullName evidence="8">DNA recombination protein RmuC</fullName>
    </submittedName>
</protein>
<dbReference type="AlphaFoldDB" id="A0A0D8L6K2"/>
<evidence type="ECO:0000256" key="5">
    <source>
        <dbReference type="SAM" id="Coils"/>
    </source>
</evidence>
<evidence type="ECO:0000256" key="7">
    <source>
        <dbReference type="SAM" id="Phobius"/>
    </source>
</evidence>
<dbReference type="PANTHER" id="PTHR30563">
    <property type="entry name" value="DNA RECOMBINATION PROTEIN RMUC"/>
    <property type="match status" value="1"/>
</dbReference>
<keyword evidence="7" id="KW-0812">Transmembrane</keyword>
<dbReference type="GO" id="GO:0006310">
    <property type="term" value="P:DNA recombination"/>
    <property type="evidence" value="ECO:0007669"/>
    <property type="project" value="UniProtKB-KW"/>
</dbReference>
<comment type="function">
    <text evidence="1">Involved in DNA recombination.</text>
</comment>
<evidence type="ECO:0000256" key="2">
    <source>
        <dbReference type="ARBA" id="ARBA00009840"/>
    </source>
</evidence>
<name>A0A0D8L6K2_MORMO</name>
<dbReference type="EMBL" id="JZSH01000255">
    <property type="protein sequence ID" value="KJF76766.1"/>
    <property type="molecule type" value="Genomic_DNA"/>
</dbReference>
<feature type="coiled-coil region" evidence="5">
    <location>
        <begin position="62"/>
        <end position="110"/>
    </location>
</feature>
<keyword evidence="3 5" id="KW-0175">Coiled coil</keyword>
<keyword evidence="4" id="KW-0233">DNA recombination</keyword>
<accession>A0A0D8L6K2</accession>
<evidence type="ECO:0000256" key="3">
    <source>
        <dbReference type="ARBA" id="ARBA00023054"/>
    </source>
</evidence>
<keyword evidence="7" id="KW-1133">Transmembrane helix</keyword>
<sequence length="474" mass="54405">MDIQWLYGFIGILSGILLGGGVVWFSLQQRLTDKNRLLQDNIAQLALLDETRRQAAYWQQAREQSEQSLENARHISAQQEAEIRELTTRLEESRLAAEEKQRLLLNSEQRLNTQFENLAARIFEQSGRRTDELNRQSLSMLLRPFREQLDNFNRQVQESYSQESRERHTLTHEIQRLQQLNLRMAQEAVNLTNALKGDNKMQGNWGETILARILEASGLREGHEFATQVSLKNEQQSRYQPDVVIYLPQNKQVIVDAKVSLVAYERYFNSDTPEARRAALTEHINSVRQHIRGLSRKEYQDLSGINSLDYVLMFIPVEPAFLAAVGQESVLLDEALRSNIMLVSPSTLLVALRTIANLWRYEHQHENSQAIAQRAARLYDKLRLFTEEMDGIGQALDKAQSTYHGAMKKLTTGRGNLLSQAEGFRELGVEVKRPLDEILVQKARLSEQQDSAADELPEVPANFAEQHNGHRVLR</sequence>
<keyword evidence="7" id="KW-0472">Membrane</keyword>
<feature type="transmembrane region" description="Helical" evidence="7">
    <location>
        <begin position="6"/>
        <end position="27"/>
    </location>
</feature>